<dbReference type="Proteomes" id="UP000321225">
    <property type="component" value="Unassembled WGS sequence"/>
</dbReference>
<dbReference type="RefSeq" id="WP_147039517.1">
    <property type="nucleotide sequence ID" value="NZ_BJUW01000009.1"/>
</dbReference>
<comment type="similarity">
    <text evidence="2">Belongs to the FliH family.</text>
</comment>
<dbReference type="GO" id="GO:0015031">
    <property type="term" value="P:protein transport"/>
    <property type="evidence" value="ECO:0007669"/>
    <property type="project" value="UniProtKB-KW"/>
</dbReference>
<comment type="caution">
    <text evidence="8">The sequence shown here is derived from an EMBL/GenBank/DDBJ whole genome shotgun (WGS) entry which is preliminary data.</text>
</comment>
<name>A0A511AFK1_9MICO</name>
<evidence type="ECO:0000256" key="4">
    <source>
        <dbReference type="ARBA" id="ARBA00022795"/>
    </source>
</evidence>
<proteinExistence type="inferred from homology"/>
<keyword evidence="5" id="KW-0653">Protein transport</keyword>
<dbReference type="EMBL" id="BJUW01000009">
    <property type="protein sequence ID" value="GEK86919.1"/>
    <property type="molecule type" value="Genomic_DNA"/>
</dbReference>
<gene>
    <name evidence="8" type="ORF">MAE01_20950</name>
</gene>
<dbReference type="InterPro" id="IPR051472">
    <property type="entry name" value="T3SS_Stator/FliH"/>
</dbReference>
<comment type="function">
    <text evidence="1">Needed for flagellar regrowth and assembly.</text>
</comment>
<dbReference type="Pfam" id="PF02108">
    <property type="entry name" value="FliH"/>
    <property type="match status" value="1"/>
</dbReference>
<dbReference type="PANTHER" id="PTHR34982">
    <property type="entry name" value="YOP PROTEINS TRANSLOCATION PROTEIN L"/>
    <property type="match status" value="1"/>
</dbReference>
<evidence type="ECO:0000256" key="2">
    <source>
        <dbReference type="ARBA" id="ARBA00006602"/>
    </source>
</evidence>
<keyword evidence="9" id="KW-1185">Reference proteome</keyword>
<dbReference type="InterPro" id="IPR018035">
    <property type="entry name" value="Flagellar_FliH/T3SS_HrpE"/>
</dbReference>
<dbReference type="AlphaFoldDB" id="A0A511AFK1"/>
<evidence type="ECO:0000313" key="8">
    <source>
        <dbReference type="EMBL" id="GEK86919.1"/>
    </source>
</evidence>
<dbReference type="GO" id="GO:0044781">
    <property type="term" value="P:bacterial-type flagellum organization"/>
    <property type="evidence" value="ECO:0007669"/>
    <property type="project" value="UniProtKB-KW"/>
</dbReference>
<evidence type="ECO:0000256" key="1">
    <source>
        <dbReference type="ARBA" id="ARBA00003041"/>
    </source>
</evidence>
<keyword evidence="4" id="KW-1005">Bacterial flagellum biogenesis</keyword>
<dbReference type="PANTHER" id="PTHR34982:SF1">
    <property type="entry name" value="FLAGELLAR ASSEMBLY PROTEIN FLIH"/>
    <property type="match status" value="1"/>
</dbReference>
<reference evidence="8 9" key="1">
    <citation type="submission" date="2019-07" db="EMBL/GenBank/DDBJ databases">
        <title>Whole genome shotgun sequence of Microbacterium aerolatum NBRC 103071.</title>
        <authorList>
            <person name="Hosoyama A."/>
            <person name="Uohara A."/>
            <person name="Ohji S."/>
            <person name="Ichikawa N."/>
        </authorList>
    </citation>
    <scope>NUCLEOTIDE SEQUENCE [LARGE SCALE GENOMIC DNA]</scope>
    <source>
        <strain evidence="8 9">NBRC 103071</strain>
    </source>
</reference>
<sequence>MSTDAFSPAVYPRLHGEGLTAEREKAVFEKAKVRGYAEGHAEGFRAGNAAAAAAQERAEADRSAREARDAQAVANAVAAMHAAARSLADRERHLAAVAQSQVLARAVELAELIVAGELTDADASALSAVRRAMAAVDPADVRELRLHSDDIRTLERLDAVPSTFALSADETLERGDAVTMLERGFVDARIGSALERARLAVTESDA</sequence>
<dbReference type="OrthoDB" id="5114026at2"/>
<evidence type="ECO:0000256" key="6">
    <source>
        <dbReference type="ARBA" id="ARBA00023225"/>
    </source>
</evidence>
<evidence type="ECO:0000259" key="7">
    <source>
        <dbReference type="Pfam" id="PF02108"/>
    </source>
</evidence>
<keyword evidence="6" id="KW-1006">Bacterial flagellum protein export</keyword>
<feature type="domain" description="Flagellar assembly protein FliH/Type III secretion system HrpE" evidence="7">
    <location>
        <begin position="76"/>
        <end position="195"/>
    </location>
</feature>
<accession>A0A511AFK1</accession>
<evidence type="ECO:0000256" key="3">
    <source>
        <dbReference type="ARBA" id="ARBA00022448"/>
    </source>
</evidence>
<protein>
    <recommendedName>
        <fullName evidence="7">Flagellar assembly protein FliH/Type III secretion system HrpE domain-containing protein</fullName>
    </recommendedName>
</protein>
<keyword evidence="3" id="KW-0813">Transport</keyword>
<organism evidence="8 9">
    <name type="scientific">Microbacterium aerolatum</name>
    <dbReference type="NCBI Taxonomy" id="153731"/>
    <lineage>
        <taxon>Bacteria</taxon>
        <taxon>Bacillati</taxon>
        <taxon>Actinomycetota</taxon>
        <taxon>Actinomycetes</taxon>
        <taxon>Micrococcales</taxon>
        <taxon>Microbacteriaceae</taxon>
        <taxon>Microbacterium</taxon>
    </lineage>
</organism>
<evidence type="ECO:0000256" key="5">
    <source>
        <dbReference type="ARBA" id="ARBA00022927"/>
    </source>
</evidence>
<evidence type="ECO:0000313" key="9">
    <source>
        <dbReference type="Proteomes" id="UP000321225"/>
    </source>
</evidence>
<dbReference type="GO" id="GO:0005829">
    <property type="term" value="C:cytosol"/>
    <property type="evidence" value="ECO:0007669"/>
    <property type="project" value="TreeGrafter"/>
</dbReference>